<keyword evidence="5" id="KW-0809">Transit peptide</keyword>
<comment type="similarity">
    <text evidence="2 9">Belongs to the TIM21 family.</text>
</comment>
<dbReference type="GO" id="GO:0030150">
    <property type="term" value="P:protein import into mitochondrial matrix"/>
    <property type="evidence" value="ECO:0007669"/>
    <property type="project" value="UniProtKB-UniRule"/>
</dbReference>
<name>A0A165PFN8_EXIGL</name>
<evidence type="ECO:0000256" key="8">
    <source>
        <dbReference type="ARBA" id="ARBA00023136"/>
    </source>
</evidence>
<protein>
    <recommendedName>
        <fullName evidence="3 9">Mitochondrial import inner membrane translocase subunit Tim21</fullName>
    </recommendedName>
</protein>
<comment type="subcellular location">
    <subcellularLocation>
        <location evidence="9">Mitochondrion inner membrane</location>
        <topology evidence="9">Single-pass membrane protein</topology>
    </subcellularLocation>
    <subcellularLocation>
        <location evidence="1">Mitochondrion membrane</location>
        <topology evidence="1">Single-pass membrane protein</topology>
    </subcellularLocation>
</comment>
<evidence type="ECO:0000256" key="2">
    <source>
        <dbReference type="ARBA" id="ARBA00010867"/>
    </source>
</evidence>
<evidence type="ECO:0000256" key="9">
    <source>
        <dbReference type="RuleBase" id="RU367142"/>
    </source>
</evidence>
<dbReference type="Proteomes" id="UP000077266">
    <property type="component" value="Unassembled WGS sequence"/>
</dbReference>
<evidence type="ECO:0000256" key="4">
    <source>
        <dbReference type="ARBA" id="ARBA00022692"/>
    </source>
</evidence>
<evidence type="ECO:0000256" key="3">
    <source>
        <dbReference type="ARBA" id="ARBA00020726"/>
    </source>
</evidence>
<accession>A0A165PFN8</accession>
<comment type="function">
    <text evidence="9">Essential component of the TIM23 complex, a complex that mediates the translocation of transit peptide-containing proteins across the mitochondrial inner membrane.</text>
</comment>
<dbReference type="OrthoDB" id="436405at2759"/>
<evidence type="ECO:0000256" key="7">
    <source>
        <dbReference type="ARBA" id="ARBA00023128"/>
    </source>
</evidence>
<keyword evidence="11" id="KW-1185">Reference proteome</keyword>
<dbReference type="AlphaFoldDB" id="A0A165PFN8"/>
<dbReference type="GO" id="GO:0005744">
    <property type="term" value="C:TIM23 mitochondrial import inner membrane translocase complex"/>
    <property type="evidence" value="ECO:0007669"/>
    <property type="project" value="UniProtKB-UniRule"/>
</dbReference>
<keyword evidence="7 9" id="KW-0496">Mitochondrion</keyword>
<dbReference type="Pfam" id="PF08294">
    <property type="entry name" value="TIM21"/>
    <property type="match status" value="1"/>
</dbReference>
<evidence type="ECO:0000256" key="5">
    <source>
        <dbReference type="ARBA" id="ARBA00022946"/>
    </source>
</evidence>
<keyword evidence="8" id="KW-0472">Membrane</keyword>
<dbReference type="STRING" id="1314781.A0A165PFN8"/>
<keyword evidence="9" id="KW-0999">Mitochondrion inner membrane</keyword>
<dbReference type="PANTHER" id="PTHR13032:SF6">
    <property type="entry name" value="MITOCHONDRIAL IMPORT INNER MEMBRANE TRANSLOCASE SUBUNIT TIM21"/>
    <property type="match status" value="1"/>
</dbReference>
<dbReference type="Gene3D" id="3.10.450.320">
    <property type="entry name" value="Mitochondrial import inner membrane translocase subunit Tim21"/>
    <property type="match status" value="1"/>
</dbReference>
<dbReference type="PANTHER" id="PTHR13032">
    <property type="entry name" value="MITOCHONDRIAL IMPORT INNER MEMBRANE TRANSLOCASE SUBUNIT TIM21"/>
    <property type="match status" value="1"/>
</dbReference>
<organism evidence="10 11">
    <name type="scientific">Exidia glandulosa HHB12029</name>
    <dbReference type="NCBI Taxonomy" id="1314781"/>
    <lineage>
        <taxon>Eukaryota</taxon>
        <taxon>Fungi</taxon>
        <taxon>Dikarya</taxon>
        <taxon>Basidiomycota</taxon>
        <taxon>Agaricomycotina</taxon>
        <taxon>Agaricomycetes</taxon>
        <taxon>Auriculariales</taxon>
        <taxon>Exidiaceae</taxon>
        <taxon>Exidia</taxon>
    </lineage>
</organism>
<dbReference type="InParanoid" id="A0A165PFN8"/>
<evidence type="ECO:0000313" key="10">
    <source>
        <dbReference type="EMBL" id="KZW02114.1"/>
    </source>
</evidence>
<keyword evidence="4" id="KW-0812">Transmembrane</keyword>
<dbReference type="EMBL" id="KV425890">
    <property type="protein sequence ID" value="KZW02114.1"/>
    <property type="molecule type" value="Genomic_DNA"/>
</dbReference>
<keyword evidence="9" id="KW-0813">Transport</keyword>
<dbReference type="InterPro" id="IPR038552">
    <property type="entry name" value="Tim21_IMS_sf"/>
</dbReference>
<reference evidence="10 11" key="1">
    <citation type="journal article" date="2016" name="Mol. Biol. Evol.">
        <title>Comparative Genomics of Early-Diverging Mushroom-Forming Fungi Provides Insights into the Origins of Lignocellulose Decay Capabilities.</title>
        <authorList>
            <person name="Nagy L.G."/>
            <person name="Riley R."/>
            <person name="Tritt A."/>
            <person name="Adam C."/>
            <person name="Daum C."/>
            <person name="Floudas D."/>
            <person name="Sun H."/>
            <person name="Yadav J.S."/>
            <person name="Pangilinan J."/>
            <person name="Larsson K.H."/>
            <person name="Matsuura K."/>
            <person name="Barry K."/>
            <person name="Labutti K."/>
            <person name="Kuo R."/>
            <person name="Ohm R.A."/>
            <person name="Bhattacharya S.S."/>
            <person name="Shirouzu T."/>
            <person name="Yoshinaga Y."/>
            <person name="Martin F.M."/>
            <person name="Grigoriev I.V."/>
            <person name="Hibbett D.S."/>
        </authorList>
    </citation>
    <scope>NUCLEOTIDE SEQUENCE [LARGE SCALE GENOMIC DNA]</scope>
    <source>
        <strain evidence="10 11">HHB12029</strain>
    </source>
</reference>
<evidence type="ECO:0000256" key="1">
    <source>
        <dbReference type="ARBA" id="ARBA00004304"/>
    </source>
</evidence>
<comment type="subunit">
    <text evidence="9">Component of the TIM23 complex.</text>
</comment>
<keyword evidence="9" id="KW-0811">Translocation</keyword>
<dbReference type="InterPro" id="IPR013261">
    <property type="entry name" value="Tim21"/>
</dbReference>
<evidence type="ECO:0000256" key="6">
    <source>
        <dbReference type="ARBA" id="ARBA00022989"/>
    </source>
</evidence>
<keyword evidence="6" id="KW-1133">Transmembrane helix</keyword>
<keyword evidence="9" id="KW-0653">Protein transport</keyword>
<evidence type="ECO:0000313" key="11">
    <source>
        <dbReference type="Proteomes" id="UP000077266"/>
    </source>
</evidence>
<proteinExistence type="inferred from homology"/>
<gene>
    <name evidence="10" type="ORF">EXIGLDRAFT_736823</name>
</gene>
<sequence length="364" mass="40306">MTRAVQLLVAHFRTVHHARPRVRLTARSLATHRDAFPSLVAQHLDTKHAGGRDTAGPFPLGIVPPAQRDSIPAKQWKQLTPTGKVLRASARTSNFTVIALGASLTALLVYALTSELFSKNSPTALYNLSQDRINESLELAKHLRPPYRFRTNAPSATLPRHRNRSVSSLNATGADGREHLLLTFYLEGRTDAQSEYDADPDETLWHRTKQWAEDKSARIASTSLDEAVAWSKATFLGFVGATQRIFAILIGVPRPAGHAPPQAAPVHAQEEEKPALGNGWGFAGLFSGLRSKRPATGTTSTEREAPPEFSLGEVHADFVRDDDGNFKFRYLFVDIPNSRVRNPRRIFIERASDVRDSEAVLLWE</sequence>